<dbReference type="Gene3D" id="2.70.130.10">
    <property type="entry name" value="Mannose-6-phosphate receptor binding domain"/>
    <property type="match status" value="1"/>
</dbReference>
<evidence type="ECO:0000313" key="3">
    <source>
        <dbReference type="Proteomes" id="UP000663842"/>
    </source>
</evidence>
<dbReference type="GO" id="GO:0017177">
    <property type="term" value="C:glucosidase II complex"/>
    <property type="evidence" value="ECO:0007669"/>
    <property type="project" value="TreeGrafter"/>
</dbReference>
<dbReference type="GO" id="GO:0006491">
    <property type="term" value="P:N-glycan processing"/>
    <property type="evidence" value="ECO:0007669"/>
    <property type="project" value="TreeGrafter"/>
</dbReference>
<dbReference type="Proteomes" id="UP000663842">
    <property type="component" value="Unassembled WGS sequence"/>
</dbReference>
<dbReference type="InterPro" id="IPR039794">
    <property type="entry name" value="Gtb1-like"/>
</dbReference>
<name>A0A820EP79_9BILA</name>
<dbReference type="Pfam" id="PF07915">
    <property type="entry name" value="PRKCSH"/>
    <property type="match status" value="1"/>
</dbReference>
<organism evidence="2 3">
    <name type="scientific">Rotaria magnacalcarata</name>
    <dbReference type="NCBI Taxonomy" id="392030"/>
    <lineage>
        <taxon>Eukaryota</taxon>
        <taxon>Metazoa</taxon>
        <taxon>Spiralia</taxon>
        <taxon>Gnathifera</taxon>
        <taxon>Rotifera</taxon>
        <taxon>Eurotatoria</taxon>
        <taxon>Bdelloidea</taxon>
        <taxon>Philodinida</taxon>
        <taxon>Philodinidae</taxon>
        <taxon>Rotaria</taxon>
    </lineage>
</organism>
<dbReference type="PANTHER" id="PTHR12630">
    <property type="entry name" value="N-LINKED OLIGOSACCHARIDE PROCESSING"/>
    <property type="match status" value="1"/>
</dbReference>
<dbReference type="InterPro" id="IPR012913">
    <property type="entry name" value="OS9-like_dom"/>
</dbReference>
<comment type="caution">
    <text evidence="2">The sequence shown here is derived from an EMBL/GenBank/DDBJ whole genome shotgun (WGS) entry which is preliminary data.</text>
</comment>
<accession>A0A820EP79</accession>
<dbReference type="EMBL" id="CAJOBF010008192">
    <property type="protein sequence ID" value="CAF4250201.1"/>
    <property type="molecule type" value="Genomic_DNA"/>
</dbReference>
<protein>
    <recommendedName>
        <fullName evidence="1">Protein OS9-like domain-containing protein</fullName>
    </recommendedName>
</protein>
<gene>
    <name evidence="2" type="ORF">UXM345_LOCUS30684</name>
</gene>
<evidence type="ECO:0000259" key="1">
    <source>
        <dbReference type="Pfam" id="PF07915"/>
    </source>
</evidence>
<dbReference type="InterPro" id="IPR009011">
    <property type="entry name" value="Man6P_isomerase_rcpt-bd_dom_sf"/>
</dbReference>
<reference evidence="2" key="1">
    <citation type="submission" date="2021-02" db="EMBL/GenBank/DDBJ databases">
        <authorList>
            <person name="Nowell W R."/>
        </authorList>
    </citation>
    <scope>NUCLEOTIDE SEQUENCE</scope>
</reference>
<proteinExistence type="predicted"/>
<dbReference type="AlphaFoldDB" id="A0A820EP79"/>
<dbReference type="SUPFAM" id="SSF50911">
    <property type="entry name" value="Mannose 6-phosphate receptor domain"/>
    <property type="match status" value="1"/>
</dbReference>
<feature type="domain" description="Protein OS9-like" evidence="1">
    <location>
        <begin position="36"/>
        <end position="91"/>
    </location>
</feature>
<evidence type="ECO:0000313" key="2">
    <source>
        <dbReference type="EMBL" id="CAF4250201.1"/>
    </source>
</evidence>
<sequence length="106" mass="12304">MCFARLTVGADSNSRRQPNIDIGIHGEYSIFIDQYYYYNEREHIYTLCMFKNAKQISNSGGNAVIIGYWDSWTGQGNNKYLKMKYLNGNKCWGGPARSFSYISMWN</sequence>
<dbReference type="PANTHER" id="PTHR12630:SF1">
    <property type="entry name" value="GLUCOSIDASE 2 SUBUNIT BETA"/>
    <property type="match status" value="1"/>
</dbReference>